<comment type="caution">
    <text evidence="1">The sequence shown here is derived from an EMBL/GenBank/DDBJ whole genome shotgun (WGS) entry which is preliminary data.</text>
</comment>
<dbReference type="AlphaFoldDB" id="A0AA46AKT3"/>
<sequence>HQHKESGDFEEWLTFSSAQSMFLAHYQISIGKYAKEIS</sequence>
<organism evidence="1 2">
    <name type="scientific">Anoxynatronum buryatiense</name>
    <dbReference type="NCBI Taxonomy" id="489973"/>
    <lineage>
        <taxon>Bacteria</taxon>
        <taxon>Bacillati</taxon>
        <taxon>Bacillota</taxon>
        <taxon>Clostridia</taxon>
        <taxon>Eubacteriales</taxon>
        <taxon>Clostridiaceae</taxon>
        <taxon>Anoxynatronum</taxon>
    </lineage>
</organism>
<name>A0AA46AKT3_9CLOT</name>
<proteinExistence type="predicted"/>
<keyword evidence="2" id="KW-1185">Reference proteome</keyword>
<gene>
    <name evidence="1" type="ORF">SAMN06296020_1431</name>
</gene>
<dbReference type="Proteomes" id="UP001158066">
    <property type="component" value="Unassembled WGS sequence"/>
</dbReference>
<protein>
    <submittedName>
        <fullName evidence="1">Uncharacterized protein</fullName>
    </submittedName>
</protein>
<evidence type="ECO:0000313" key="2">
    <source>
        <dbReference type="Proteomes" id="UP001158066"/>
    </source>
</evidence>
<feature type="non-terminal residue" evidence="1">
    <location>
        <position position="1"/>
    </location>
</feature>
<reference evidence="1" key="1">
    <citation type="submission" date="2017-05" db="EMBL/GenBank/DDBJ databases">
        <authorList>
            <person name="Varghese N."/>
            <person name="Submissions S."/>
        </authorList>
    </citation>
    <scope>NUCLEOTIDE SEQUENCE</scope>
    <source>
        <strain evidence="1">Su22</strain>
    </source>
</reference>
<dbReference type="EMBL" id="FXUF01000043">
    <property type="protein sequence ID" value="SMP73195.1"/>
    <property type="molecule type" value="Genomic_DNA"/>
</dbReference>
<evidence type="ECO:0000313" key="1">
    <source>
        <dbReference type="EMBL" id="SMP73195.1"/>
    </source>
</evidence>
<accession>A0AA46AKT3</accession>